<comment type="similarity">
    <text evidence="1">Belongs to the aldehyde dehydrogenase family.</text>
</comment>
<keyword evidence="6" id="KW-1185">Reference proteome</keyword>
<dbReference type="RefSeq" id="WP_254154120.1">
    <property type="nucleotide sequence ID" value="NZ_JAHESD010000026.1"/>
</dbReference>
<comment type="caution">
    <text evidence="5">The sequence shown here is derived from an EMBL/GenBank/DDBJ whole genome shotgun (WGS) entry which is preliminary data.</text>
</comment>
<dbReference type="Gene3D" id="3.40.605.10">
    <property type="entry name" value="Aldehyde Dehydrogenase, Chain A, domain 1"/>
    <property type="match status" value="1"/>
</dbReference>
<dbReference type="InterPro" id="IPR044148">
    <property type="entry name" value="ALDH_GabD1-like"/>
</dbReference>
<protein>
    <submittedName>
        <fullName evidence="5">NAD-dependent succinate-semialdehyde dehydrogenase</fullName>
    </submittedName>
</protein>
<dbReference type="CDD" id="cd07100">
    <property type="entry name" value="ALDH_SSADH1_GabD1"/>
    <property type="match status" value="1"/>
</dbReference>
<evidence type="ECO:0000256" key="3">
    <source>
        <dbReference type="ARBA" id="ARBA00023002"/>
    </source>
</evidence>
<dbReference type="PANTHER" id="PTHR43217:SF1">
    <property type="entry name" value="SUCCINATE SEMIALDEHYDE DEHYDROGENASE [NAD(P)+] SAD"/>
    <property type="match status" value="1"/>
</dbReference>
<dbReference type="InterPro" id="IPR047110">
    <property type="entry name" value="GABD/Sad-like"/>
</dbReference>
<feature type="domain" description="Aldehyde dehydrogenase" evidence="4">
    <location>
        <begin position="2"/>
        <end position="447"/>
    </location>
</feature>
<dbReference type="InterPro" id="IPR016161">
    <property type="entry name" value="Ald_DH/histidinol_DH"/>
</dbReference>
<dbReference type="Gene3D" id="3.40.309.10">
    <property type="entry name" value="Aldehyde Dehydrogenase, Chain A, domain 2"/>
    <property type="match status" value="1"/>
</dbReference>
<evidence type="ECO:0000259" key="4">
    <source>
        <dbReference type="Pfam" id="PF00171"/>
    </source>
</evidence>
<evidence type="ECO:0000256" key="2">
    <source>
        <dbReference type="ARBA" id="ARBA00022857"/>
    </source>
</evidence>
<dbReference type="EMBL" id="JAHESD010000026">
    <property type="protein sequence ID" value="MBT1704158.1"/>
    <property type="molecule type" value="Genomic_DNA"/>
</dbReference>
<keyword evidence="3" id="KW-0560">Oxidoreductase</keyword>
<gene>
    <name evidence="5" type="ORF">KK060_12765</name>
</gene>
<dbReference type="PANTHER" id="PTHR43217">
    <property type="entry name" value="SUCCINATE SEMIALDEHYDE DEHYDROGENASE [NAD(P)+] SAD"/>
    <property type="match status" value="1"/>
</dbReference>
<evidence type="ECO:0000256" key="1">
    <source>
        <dbReference type="ARBA" id="ARBA00009986"/>
    </source>
</evidence>
<reference evidence="5 6" key="1">
    <citation type="submission" date="2021-05" db="EMBL/GenBank/DDBJ databases">
        <title>A Polyphasic approach of four new species of the genus Ohtaekwangia: Ohtaekwangia histidinii sp. nov., Ohtaekwangia cretensis sp. nov., Ohtaekwangia indiensis sp. nov., Ohtaekwangia reichenbachii sp. nov. from diverse environment.</title>
        <authorList>
            <person name="Octaviana S."/>
        </authorList>
    </citation>
    <scope>NUCLEOTIDE SEQUENCE [LARGE SCALE GENOMIC DNA]</scope>
    <source>
        <strain evidence="5 6">PWU20</strain>
    </source>
</reference>
<dbReference type="Proteomes" id="UP000772618">
    <property type="component" value="Unassembled WGS sequence"/>
</dbReference>
<evidence type="ECO:0000313" key="6">
    <source>
        <dbReference type="Proteomes" id="UP000772618"/>
    </source>
</evidence>
<keyword evidence="2" id="KW-0521">NADP</keyword>
<dbReference type="InterPro" id="IPR016163">
    <property type="entry name" value="Ald_DH_C"/>
</dbReference>
<organism evidence="5 6">
    <name type="scientific">Chryseosolibacter indicus</name>
    <dbReference type="NCBI Taxonomy" id="2782351"/>
    <lineage>
        <taxon>Bacteria</taxon>
        <taxon>Pseudomonadati</taxon>
        <taxon>Bacteroidota</taxon>
        <taxon>Cytophagia</taxon>
        <taxon>Cytophagales</taxon>
        <taxon>Chryseotaleaceae</taxon>
        <taxon>Chryseosolibacter</taxon>
    </lineage>
</organism>
<evidence type="ECO:0000313" key="5">
    <source>
        <dbReference type="EMBL" id="MBT1704158.1"/>
    </source>
</evidence>
<dbReference type="InterPro" id="IPR015590">
    <property type="entry name" value="Aldehyde_DH_dom"/>
</dbReference>
<dbReference type="InterPro" id="IPR016162">
    <property type="entry name" value="Ald_DH_N"/>
</dbReference>
<dbReference type="Pfam" id="PF00171">
    <property type="entry name" value="Aldedh"/>
    <property type="match status" value="1"/>
</dbReference>
<proteinExistence type="inferred from homology"/>
<dbReference type="SUPFAM" id="SSF53720">
    <property type="entry name" value="ALDH-like"/>
    <property type="match status" value="1"/>
</dbReference>
<accession>A0ABS5VRT6</accession>
<name>A0ABS5VRT6_9BACT</name>
<sequence>MFKSINPFDQSVIGETPADSLDAINRKLALASKRFIQWKKESFDKRSKLILKAGEILRTRRDEFALTISKEMGKAIKESKGEVDKCADACDFFAEHAEGFLKDQSIKTEALRSYVAYQPLGPVLAIMPWNFPFWQVFRFAVPALMAGNVGLLKHAANVSQCSLAIQDIFKEAGFPEGAFQSLLVESKNVDSIIANDVIAAVTLTGSESAGTHVASSAGKHLKKTVLELGGSDPFVVLEDADLELAAKVATQSRMQNAGQSCIAAKRFIVVKSVKDKFIEKFRINIEALKQGNQLDESITIGPIARLDLAEQLEKQLEESIKKGAKLITGGQRDGCNFKPALLDDVKPGVPAYDDELFGPIASLITVRDEEEAISIANSHRYGLGGSVWTTNKEQGERVARQIESGSVFVNSLMRSDQRLPFGGIKKSGYGRELSELGIKEFVNAKTIYVA</sequence>